<evidence type="ECO:0000313" key="2">
    <source>
        <dbReference type="EMBL" id="RCH89658.1"/>
    </source>
</evidence>
<accession>A0A367JI87</accession>
<dbReference type="AlphaFoldDB" id="A0A367JI87"/>
<reference evidence="2 3" key="1">
    <citation type="journal article" date="2018" name="G3 (Bethesda)">
        <title>Phylogenetic and Phylogenomic Definition of Rhizopus Species.</title>
        <authorList>
            <person name="Gryganskyi A.P."/>
            <person name="Golan J."/>
            <person name="Dolatabadi S."/>
            <person name="Mondo S."/>
            <person name="Robb S."/>
            <person name="Idnurm A."/>
            <person name="Muszewska A."/>
            <person name="Steczkiewicz K."/>
            <person name="Masonjones S."/>
            <person name="Liao H.L."/>
            <person name="Gajdeczka M.T."/>
            <person name="Anike F."/>
            <person name="Vuek A."/>
            <person name="Anishchenko I.M."/>
            <person name="Voigt K."/>
            <person name="de Hoog G.S."/>
            <person name="Smith M.E."/>
            <person name="Heitman J."/>
            <person name="Vilgalys R."/>
            <person name="Stajich J.E."/>
        </authorList>
    </citation>
    <scope>NUCLEOTIDE SEQUENCE [LARGE SCALE GENOMIC DNA]</scope>
    <source>
        <strain evidence="2 3">CBS 357.93</strain>
    </source>
</reference>
<evidence type="ECO:0000313" key="3">
    <source>
        <dbReference type="Proteomes" id="UP000252139"/>
    </source>
</evidence>
<feature type="transmembrane region" description="Helical" evidence="1">
    <location>
        <begin position="89"/>
        <end position="107"/>
    </location>
</feature>
<keyword evidence="3" id="KW-1185">Reference proteome</keyword>
<keyword evidence="1" id="KW-0812">Transmembrane</keyword>
<keyword evidence="1" id="KW-0472">Membrane</keyword>
<feature type="transmembrane region" description="Helical" evidence="1">
    <location>
        <begin position="289"/>
        <end position="306"/>
    </location>
</feature>
<feature type="transmembrane region" description="Helical" evidence="1">
    <location>
        <begin position="128"/>
        <end position="154"/>
    </location>
</feature>
<keyword evidence="1" id="KW-1133">Transmembrane helix</keyword>
<proteinExistence type="predicted"/>
<feature type="transmembrane region" description="Helical" evidence="1">
    <location>
        <begin position="190"/>
        <end position="210"/>
    </location>
</feature>
<name>A0A367JI87_RHIAZ</name>
<organism evidence="2 3">
    <name type="scientific">Rhizopus azygosporus</name>
    <name type="common">Rhizopus microsporus var. azygosporus</name>
    <dbReference type="NCBI Taxonomy" id="86630"/>
    <lineage>
        <taxon>Eukaryota</taxon>
        <taxon>Fungi</taxon>
        <taxon>Fungi incertae sedis</taxon>
        <taxon>Mucoromycota</taxon>
        <taxon>Mucoromycotina</taxon>
        <taxon>Mucoromycetes</taxon>
        <taxon>Mucorales</taxon>
        <taxon>Mucorineae</taxon>
        <taxon>Rhizopodaceae</taxon>
        <taxon>Rhizopus</taxon>
    </lineage>
</organism>
<dbReference type="Proteomes" id="UP000252139">
    <property type="component" value="Unassembled WGS sequence"/>
</dbReference>
<feature type="transmembrane region" description="Helical" evidence="1">
    <location>
        <begin position="222"/>
        <end position="242"/>
    </location>
</feature>
<sequence length="319" mass="35678">MADYELPSMYTKDSRYDYPGIDDENDTTRINIASSSGLQIQESFRDAHVEDNRLAWLLLVTSFFILIWTVIPVVTDMGYITPWFPGDSLWRLFDPVITLPLSLFVMTRADVMNTGGRPHFCGPLSERSVAWLLWSIGAGIYVQGHGIHLAAAMFKHPVQNFNLAHPELVAQYPVLEEIYSNMRDLWEHVIAHYMYAGGAMVMSWVQLFVYRNQVHGPLSRGTTIVWCIGSVVYGLLIAGVAIEFPSGLIVGLIYCIVIGLVAVCMMLFNKMNLPKGGIFTAGRRMVIQFYLGSCVVAFIIIIAWIGKYGLLNRKAAGIA</sequence>
<protein>
    <submittedName>
        <fullName evidence="2">Uncharacterized protein</fullName>
    </submittedName>
</protein>
<dbReference type="EMBL" id="PJQL01001248">
    <property type="protein sequence ID" value="RCH89658.1"/>
    <property type="molecule type" value="Genomic_DNA"/>
</dbReference>
<feature type="transmembrane region" description="Helical" evidence="1">
    <location>
        <begin position="248"/>
        <end position="268"/>
    </location>
</feature>
<gene>
    <name evidence="2" type="ORF">CU097_011944</name>
</gene>
<comment type="caution">
    <text evidence="2">The sequence shown here is derived from an EMBL/GenBank/DDBJ whole genome shotgun (WGS) entry which is preliminary data.</text>
</comment>
<feature type="transmembrane region" description="Helical" evidence="1">
    <location>
        <begin position="54"/>
        <end position="74"/>
    </location>
</feature>
<evidence type="ECO:0000256" key="1">
    <source>
        <dbReference type="SAM" id="Phobius"/>
    </source>
</evidence>
<dbReference type="OrthoDB" id="2377933at2759"/>